<protein>
    <submittedName>
        <fullName evidence="1">Uncharacterized protein</fullName>
    </submittedName>
</protein>
<dbReference type="RefSeq" id="WP_163283515.1">
    <property type="nucleotide sequence ID" value="NZ_JAAGVY010000005.1"/>
</dbReference>
<proteinExistence type="predicted"/>
<gene>
    <name evidence="1" type="ORF">G3O08_04660</name>
</gene>
<reference evidence="1 2" key="1">
    <citation type="submission" date="2020-02" db="EMBL/GenBank/DDBJ databases">
        <title>Out from the shadows clarifying the taxonomy of the family Cryomorphaceae and related taxa by utilizing the GTDB taxonomic framework.</title>
        <authorList>
            <person name="Bowman J.P."/>
        </authorList>
    </citation>
    <scope>NUCLEOTIDE SEQUENCE [LARGE SCALE GENOMIC DNA]</scope>
    <source>
        <strain evidence="1 2">QSSC 1-22</strain>
    </source>
</reference>
<sequence>MDTNDLSEQTYRAILIEAESFNHDLTTHFGYLSYECENEDDYIVKAEEMVHEFLGYDEAEIDDLFFGDPPEKEGFHKALHAILENIQEVKKIAPEDREFD</sequence>
<comment type="caution">
    <text evidence="1">The sequence shown here is derived from an EMBL/GenBank/DDBJ whole genome shotgun (WGS) entry which is preliminary data.</text>
</comment>
<evidence type="ECO:0000313" key="2">
    <source>
        <dbReference type="Proteomes" id="UP000486602"/>
    </source>
</evidence>
<name>A0A7K3WP27_9FLAO</name>
<evidence type="ECO:0000313" key="1">
    <source>
        <dbReference type="EMBL" id="NEN22791.1"/>
    </source>
</evidence>
<keyword evidence="2" id="KW-1185">Reference proteome</keyword>
<dbReference type="Proteomes" id="UP000486602">
    <property type="component" value="Unassembled WGS sequence"/>
</dbReference>
<accession>A0A7K3WP27</accession>
<dbReference type="EMBL" id="JAAGVY010000005">
    <property type="protein sequence ID" value="NEN22791.1"/>
    <property type="molecule type" value="Genomic_DNA"/>
</dbReference>
<dbReference type="AlphaFoldDB" id="A0A7K3WP27"/>
<organism evidence="1 2">
    <name type="scientific">Cryomorpha ignava</name>
    <dbReference type="NCBI Taxonomy" id="101383"/>
    <lineage>
        <taxon>Bacteria</taxon>
        <taxon>Pseudomonadati</taxon>
        <taxon>Bacteroidota</taxon>
        <taxon>Flavobacteriia</taxon>
        <taxon>Flavobacteriales</taxon>
        <taxon>Cryomorphaceae</taxon>
        <taxon>Cryomorpha</taxon>
    </lineage>
</organism>